<dbReference type="InterPro" id="IPR006091">
    <property type="entry name" value="Acyl-CoA_Oxase/DH_mid-dom"/>
</dbReference>
<dbReference type="Proteomes" id="UP000235145">
    <property type="component" value="Unassembled WGS sequence"/>
</dbReference>
<dbReference type="GO" id="GO:0016627">
    <property type="term" value="F:oxidoreductase activity, acting on the CH-CH group of donors"/>
    <property type="evidence" value="ECO:0007669"/>
    <property type="project" value="InterPro"/>
</dbReference>
<evidence type="ECO:0000313" key="2">
    <source>
        <dbReference type="EMBL" id="KAJ0204969.1"/>
    </source>
</evidence>
<feature type="domain" description="Acyl-CoA oxidase/dehydrogenase middle" evidence="1">
    <location>
        <begin position="42"/>
        <end position="87"/>
    </location>
</feature>
<dbReference type="Gene3D" id="1.10.540.10">
    <property type="entry name" value="Acyl-CoA dehydrogenase/oxidase, N-terminal domain"/>
    <property type="match status" value="1"/>
</dbReference>
<dbReference type="SUPFAM" id="SSF56645">
    <property type="entry name" value="Acyl-CoA dehydrogenase NM domain-like"/>
    <property type="match status" value="1"/>
</dbReference>
<evidence type="ECO:0000313" key="3">
    <source>
        <dbReference type="Proteomes" id="UP000235145"/>
    </source>
</evidence>
<comment type="caution">
    <text evidence="2">The sequence shown here is derived from an EMBL/GenBank/DDBJ whole genome shotgun (WGS) entry which is preliminary data.</text>
</comment>
<sequence length="88" mass="9406">MKTLHTCLTNITSLLISQVRNGSAAQKEKYLPKLISGDHVGALAMSEPNVGSDVVGMKCNAERVDGGYVLNGNKMWFTNGPTAQTLVI</sequence>
<organism evidence="2 3">
    <name type="scientific">Lactuca sativa</name>
    <name type="common">Garden lettuce</name>
    <dbReference type="NCBI Taxonomy" id="4236"/>
    <lineage>
        <taxon>Eukaryota</taxon>
        <taxon>Viridiplantae</taxon>
        <taxon>Streptophyta</taxon>
        <taxon>Embryophyta</taxon>
        <taxon>Tracheophyta</taxon>
        <taxon>Spermatophyta</taxon>
        <taxon>Magnoliopsida</taxon>
        <taxon>eudicotyledons</taxon>
        <taxon>Gunneridae</taxon>
        <taxon>Pentapetalae</taxon>
        <taxon>asterids</taxon>
        <taxon>campanulids</taxon>
        <taxon>Asterales</taxon>
        <taxon>Asteraceae</taxon>
        <taxon>Cichorioideae</taxon>
        <taxon>Cichorieae</taxon>
        <taxon>Lactucinae</taxon>
        <taxon>Lactuca</taxon>
    </lineage>
</organism>
<dbReference type="InterPro" id="IPR009100">
    <property type="entry name" value="AcylCoA_DH/oxidase_NM_dom_sf"/>
</dbReference>
<dbReference type="InterPro" id="IPR037069">
    <property type="entry name" value="AcylCoA_DH/ox_N_sf"/>
</dbReference>
<gene>
    <name evidence="2" type="ORF">LSAT_V11C500281970</name>
</gene>
<dbReference type="Gene3D" id="2.40.110.10">
    <property type="entry name" value="Butyryl-CoA Dehydrogenase, subunit A, domain 2"/>
    <property type="match status" value="1"/>
</dbReference>
<keyword evidence="3" id="KW-1185">Reference proteome</keyword>
<dbReference type="InterPro" id="IPR046373">
    <property type="entry name" value="Acyl-CoA_Oxase/DH_mid-dom_sf"/>
</dbReference>
<accession>A0A9R1XAD2</accession>
<dbReference type="GO" id="GO:0050660">
    <property type="term" value="F:flavin adenine dinucleotide binding"/>
    <property type="evidence" value="ECO:0007669"/>
    <property type="project" value="InterPro"/>
</dbReference>
<dbReference type="Pfam" id="PF02770">
    <property type="entry name" value="Acyl-CoA_dh_M"/>
    <property type="match status" value="1"/>
</dbReference>
<dbReference type="EMBL" id="NBSK02000005">
    <property type="protein sequence ID" value="KAJ0204969.1"/>
    <property type="molecule type" value="Genomic_DNA"/>
</dbReference>
<proteinExistence type="predicted"/>
<dbReference type="PANTHER" id="PTHR43884">
    <property type="entry name" value="ACYL-COA DEHYDROGENASE"/>
    <property type="match status" value="1"/>
</dbReference>
<protein>
    <recommendedName>
        <fullName evidence="1">Acyl-CoA oxidase/dehydrogenase middle domain-containing protein</fullName>
    </recommendedName>
</protein>
<dbReference type="PANTHER" id="PTHR43884:SF12">
    <property type="entry name" value="ISOVALERYL-COA DEHYDROGENASE, MITOCHONDRIAL-RELATED"/>
    <property type="match status" value="1"/>
</dbReference>
<dbReference type="AlphaFoldDB" id="A0A9R1XAD2"/>
<name>A0A9R1XAD2_LACSA</name>
<evidence type="ECO:0000259" key="1">
    <source>
        <dbReference type="Pfam" id="PF02770"/>
    </source>
</evidence>
<reference evidence="2 3" key="1">
    <citation type="journal article" date="2017" name="Nat. Commun.">
        <title>Genome assembly with in vitro proximity ligation data and whole-genome triplication in lettuce.</title>
        <authorList>
            <person name="Reyes-Chin-Wo S."/>
            <person name="Wang Z."/>
            <person name="Yang X."/>
            <person name="Kozik A."/>
            <person name="Arikit S."/>
            <person name="Song C."/>
            <person name="Xia L."/>
            <person name="Froenicke L."/>
            <person name="Lavelle D.O."/>
            <person name="Truco M.J."/>
            <person name="Xia R."/>
            <person name="Zhu S."/>
            <person name="Xu C."/>
            <person name="Xu H."/>
            <person name="Xu X."/>
            <person name="Cox K."/>
            <person name="Korf I."/>
            <person name="Meyers B.C."/>
            <person name="Michelmore R.W."/>
        </authorList>
    </citation>
    <scope>NUCLEOTIDE SEQUENCE [LARGE SCALE GENOMIC DNA]</scope>
    <source>
        <strain evidence="3">cv. Salinas</strain>
        <tissue evidence="2">Seedlings</tissue>
    </source>
</reference>